<organism evidence="3 4">
    <name type="scientific">Xanthobacter autotrophicus</name>
    <dbReference type="NCBI Taxonomy" id="280"/>
    <lineage>
        <taxon>Bacteria</taxon>
        <taxon>Pseudomonadati</taxon>
        <taxon>Pseudomonadota</taxon>
        <taxon>Alphaproteobacteria</taxon>
        <taxon>Hyphomicrobiales</taxon>
        <taxon>Xanthobacteraceae</taxon>
        <taxon>Xanthobacter</taxon>
    </lineage>
</organism>
<comment type="similarity">
    <text evidence="1">Belongs to the short-chain dehydrogenases/reductases (SDR) family.</text>
</comment>
<dbReference type="AlphaFoldDB" id="A0A6C1KD19"/>
<dbReference type="PRINTS" id="PR00081">
    <property type="entry name" value="GDHRDH"/>
</dbReference>
<dbReference type="GO" id="GO:0016491">
    <property type="term" value="F:oxidoreductase activity"/>
    <property type="evidence" value="ECO:0007669"/>
    <property type="project" value="UniProtKB-KW"/>
</dbReference>
<gene>
    <name evidence="3" type="ORF">FBQ73_18405</name>
</gene>
<protein>
    <submittedName>
        <fullName evidence="3">SDR family oxidoreductase</fullName>
    </submittedName>
</protein>
<dbReference type="EMBL" id="VAUP01000037">
    <property type="protein sequence ID" value="TLX41437.1"/>
    <property type="molecule type" value="Genomic_DNA"/>
</dbReference>
<comment type="caution">
    <text evidence="3">The sequence shown here is derived from an EMBL/GenBank/DDBJ whole genome shotgun (WGS) entry which is preliminary data.</text>
</comment>
<dbReference type="SUPFAM" id="SSF51735">
    <property type="entry name" value="NAD(P)-binding Rossmann-fold domains"/>
    <property type="match status" value="1"/>
</dbReference>
<evidence type="ECO:0000313" key="4">
    <source>
        <dbReference type="Proteomes" id="UP000305131"/>
    </source>
</evidence>
<dbReference type="InterPro" id="IPR051122">
    <property type="entry name" value="SDR_DHRS6-like"/>
</dbReference>
<evidence type="ECO:0000256" key="2">
    <source>
        <dbReference type="ARBA" id="ARBA00023002"/>
    </source>
</evidence>
<dbReference type="InterPro" id="IPR002347">
    <property type="entry name" value="SDR_fam"/>
</dbReference>
<dbReference type="InterPro" id="IPR036291">
    <property type="entry name" value="NAD(P)-bd_dom_sf"/>
</dbReference>
<reference evidence="3 4" key="1">
    <citation type="submission" date="2019-05" db="EMBL/GenBank/DDBJ databases">
        <authorList>
            <person name="Zhou X."/>
        </authorList>
    </citation>
    <scope>NUCLEOTIDE SEQUENCE [LARGE SCALE GENOMIC DNA]</scope>
    <source>
        <strain evidence="3 4">DSM 432</strain>
    </source>
</reference>
<dbReference type="Proteomes" id="UP000305131">
    <property type="component" value="Unassembled WGS sequence"/>
</dbReference>
<evidence type="ECO:0000256" key="1">
    <source>
        <dbReference type="ARBA" id="ARBA00006484"/>
    </source>
</evidence>
<proteinExistence type="inferred from homology"/>
<name>A0A6C1KD19_XANAU</name>
<dbReference type="PANTHER" id="PTHR43477:SF1">
    <property type="entry name" value="DIHYDROANTICAPSIN 7-DEHYDROGENASE"/>
    <property type="match status" value="1"/>
</dbReference>
<evidence type="ECO:0000313" key="3">
    <source>
        <dbReference type="EMBL" id="TLX41437.1"/>
    </source>
</evidence>
<dbReference type="CDD" id="cd05233">
    <property type="entry name" value="SDR_c"/>
    <property type="match status" value="1"/>
</dbReference>
<dbReference type="RefSeq" id="WP_138400951.1">
    <property type="nucleotide sequence ID" value="NZ_JBAFVI010000006.1"/>
</dbReference>
<sequence>MSLKDKTVVVIGGTSGFGKATSLKAVGLGARLVITGRDAAKLQRVVAEFASAGHEAAGHVVDAAEVASVAAFFEKVEPFHHLVSMAGGFMGGGFLDADYETIRRAVDEKLFANLQIARHAAKKIADGGSMTFTAGSGGRPHNASGAIIGNDAIRTLVQGLAVELAPKARVNAVAPTWTPTPLWRGMPAADVLATQKRFSQTIPLGRTAEIEEVASAYIFLMQCGFITGQTIVVDGGLTLVS</sequence>
<dbReference type="Gene3D" id="3.40.50.720">
    <property type="entry name" value="NAD(P)-binding Rossmann-like Domain"/>
    <property type="match status" value="1"/>
</dbReference>
<dbReference type="PANTHER" id="PTHR43477">
    <property type="entry name" value="DIHYDROANTICAPSIN 7-DEHYDROGENASE"/>
    <property type="match status" value="1"/>
</dbReference>
<dbReference type="OrthoDB" id="9806974at2"/>
<dbReference type="GeneID" id="95775424"/>
<keyword evidence="2" id="KW-0560">Oxidoreductase</keyword>
<dbReference type="Pfam" id="PF13561">
    <property type="entry name" value="adh_short_C2"/>
    <property type="match status" value="1"/>
</dbReference>
<accession>A0A6C1KD19</accession>